<dbReference type="AlphaFoldDB" id="A0A4Y8MXV1"/>
<dbReference type="PANTHER" id="PTHR37844">
    <property type="entry name" value="SER/THR PROTEIN PHOSPHATASE SUPERFAMILY (AFU_ORTHOLOGUE AFUA_1G14840)"/>
    <property type="match status" value="1"/>
</dbReference>
<comment type="caution">
    <text evidence="2">The sequence shown here is derived from an EMBL/GenBank/DDBJ whole genome shotgun (WGS) entry which is preliminary data.</text>
</comment>
<dbReference type="PANTHER" id="PTHR37844:SF2">
    <property type="entry name" value="SER_THR PROTEIN PHOSPHATASE SUPERFAMILY (AFU_ORTHOLOGUE AFUA_1G14840)"/>
    <property type="match status" value="1"/>
</dbReference>
<dbReference type="InterPro" id="IPR029052">
    <property type="entry name" value="Metallo-depent_PP-like"/>
</dbReference>
<dbReference type="Gene3D" id="3.60.21.10">
    <property type="match status" value="1"/>
</dbReference>
<organism evidence="2 3">
    <name type="scientific">Paraburkholderia dipogonis</name>
    <dbReference type="NCBI Taxonomy" id="1211383"/>
    <lineage>
        <taxon>Bacteria</taxon>
        <taxon>Pseudomonadati</taxon>
        <taxon>Pseudomonadota</taxon>
        <taxon>Betaproteobacteria</taxon>
        <taxon>Burkholderiales</taxon>
        <taxon>Burkholderiaceae</taxon>
        <taxon>Paraburkholderia</taxon>
    </lineage>
</organism>
<name>A0A4Y8MXV1_9BURK</name>
<sequence>MRSTGVHRIQFNIYIEFVRLSRLRDRRTARDEITDSVGFTHRAIANQGPFWGLTPAAKADALVLAGDIHRGETAVTMFADWPVPVIYVLGNHEYYGSRIGDLEIRVKQLAQGTMVQVLVCDELQLNGIRFLGCTLWSDFRLNRAHRKSMAQAASSPDFARILNRSGRPLSPEDVVSEHRMATSWLHAQLTRPFRGPTVVVTHHAPHCRSLNERFRRTLAAASFASDLTHIIPGADLWIHGHVHSSSDYREHGRKIICNPRGRPLPGVDGCSVAGTNRQFSPDLIYEVR</sequence>
<proteinExistence type="predicted"/>
<dbReference type="GO" id="GO:0016787">
    <property type="term" value="F:hydrolase activity"/>
    <property type="evidence" value="ECO:0007669"/>
    <property type="project" value="InterPro"/>
</dbReference>
<protein>
    <submittedName>
        <fullName evidence="2">Metallophosphoesterase</fullName>
    </submittedName>
</protein>
<feature type="domain" description="Calcineurin-like phosphoesterase" evidence="1">
    <location>
        <begin position="55"/>
        <end position="244"/>
    </location>
</feature>
<evidence type="ECO:0000313" key="3">
    <source>
        <dbReference type="Proteomes" id="UP000297385"/>
    </source>
</evidence>
<dbReference type="InterPro" id="IPR004843">
    <property type="entry name" value="Calcineurin-like_PHP"/>
</dbReference>
<accession>A0A4Y8MXV1</accession>
<dbReference type="Proteomes" id="UP000297385">
    <property type="component" value="Unassembled WGS sequence"/>
</dbReference>
<dbReference type="Pfam" id="PF00149">
    <property type="entry name" value="Metallophos"/>
    <property type="match status" value="1"/>
</dbReference>
<gene>
    <name evidence="2" type="ORF">E2553_36110</name>
</gene>
<evidence type="ECO:0000259" key="1">
    <source>
        <dbReference type="Pfam" id="PF00149"/>
    </source>
</evidence>
<dbReference type="EMBL" id="SNVI01000002">
    <property type="protein sequence ID" value="TFE42396.1"/>
    <property type="molecule type" value="Genomic_DNA"/>
</dbReference>
<evidence type="ECO:0000313" key="2">
    <source>
        <dbReference type="EMBL" id="TFE42396.1"/>
    </source>
</evidence>
<reference evidence="2 3" key="1">
    <citation type="submission" date="2019-03" db="EMBL/GenBank/DDBJ databases">
        <title>Complete Genome Sequence of Paraburkholderia dipogonis ICMP 19430T, a Nitrogen-fixing Symbiont of the South African Invasive Legume Dipogon lignosus in New Zealand.</title>
        <authorList>
            <person name="De Meyer S.E."/>
        </authorList>
    </citation>
    <scope>NUCLEOTIDE SEQUENCE [LARGE SCALE GENOMIC DNA]</scope>
    <source>
        <strain evidence="2 3">ICMP 19430</strain>
    </source>
</reference>
<dbReference type="SUPFAM" id="SSF56300">
    <property type="entry name" value="Metallo-dependent phosphatases"/>
    <property type="match status" value="1"/>
</dbReference>